<dbReference type="Gene3D" id="1.10.1060.10">
    <property type="entry name" value="Alpha-helical ferredoxin"/>
    <property type="match status" value="1"/>
</dbReference>
<comment type="caution">
    <text evidence="2">The sequence shown here is derived from an EMBL/GenBank/DDBJ whole genome shotgun (WGS) entry which is preliminary data.</text>
</comment>
<sequence>MKNHKKFNELIEESSRCLLCYDPPCSKACPVGKEPAAIIMSLRFKNYEGASYKAIEYLKKAGQCGKACNNKMYCQRNCIRGKIDRSIKIKIVQESLYKGNVYEEVK</sequence>
<dbReference type="RefSeq" id="WP_017751032.1">
    <property type="nucleotide sequence ID" value="NZ_CBXI010000019.1"/>
</dbReference>
<dbReference type="Proteomes" id="UP000019482">
    <property type="component" value="Unassembled WGS sequence"/>
</dbReference>
<name>W6NGD4_CLOTY</name>
<accession>W6NGD4</accession>
<evidence type="ECO:0000313" key="3">
    <source>
        <dbReference type="Proteomes" id="UP000019482"/>
    </source>
</evidence>
<dbReference type="AlphaFoldDB" id="W6NGD4"/>
<dbReference type="GeneID" id="29418854"/>
<dbReference type="InterPro" id="IPR028261">
    <property type="entry name" value="DPD_II"/>
</dbReference>
<dbReference type="OrthoDB" id="9803192at2"/>
<dbReference type="SUPFAM" id="SSF46548">
    <property type="entry name" value="alpha-helical ferredoxin"/>
    <property type="match status" value="1"/>
</dbReference>
<dbReference type="Pfam" id="PF14691">
    <property type="entry name" value="Fer4_20"/>
    <property type="match status" value="1"/>
</dbReference>
<reference evidence="2 3" key="1">
    <citation type="journal article" date="2015" name="Genome Announc.">
        <title>Draft Genome Sequence of Clostridium tyrobutyricum Strain DIVETGP, Isolated from Cow's Milk for Grana Padano Production.</title>
        <authorList>
            <person name="Soggiu A."/>
            <person name="Piras C."/>
            <person name="Gaiarsa S."/>
            <person name="Sassera D."/>
            <person name="Roncada P."/>
            <person name="Bendixen E."/>
            <person name="Brasca M."/>
            <person name="Bonizzi L."/>
        </authorList>
    </citation>
    <scope>NUCLEOTIDE SEQUENCE [LARGE SCALE GENOMIC DNA]</scope>
    <source>
        <strain evidence="2 3">DIVETGP</strain>
    </source>
</reference>
<feature type="domain" description="Dihydroprymidine dehydrogenase" evidence="1">
    <location>
        <begin position="6"/>
        <end position="95"/>
    </location>
</feature>
<dbReference type="EMBL" id="CBXI010000019">
    <property type="protein sequence ID" value="CDL91102.1"/>
    <property type="molecule type" value="Genomic_DNA"/>
</dbReference>
<proteinExistence type="predicted"/>
<keyword evidence="3" id="KW-1185">Reference proteome</keyword>
<gene>
    <name evidence="2" type="ORF">CTDIVETGP_1172</name>
</gene>
<evidence type="ECO:0000313" key="2">
    <source>
        <dbReference type="EMBL" id="CDL91102.1"/>
    </source>
</evidence>
<evidence type="ECO:0000259" key="1">
    <source>
        <dbReference type="Pfam" id="PF14691"/>
    </source>
</evidence>
<dbReference type="InterPro" id="IPR009051">
    <property type="entry name" value="Helical_ferredxn"/>
</dbReference>
<dbReference type="GO" id="GO:0051536">
    <property type="term" value="F:iron-sulfur cluster binding"/>
    <property type="evidence" value="ECO:0007669"/>
    <property type="project" value="InterPro"/>
</dbReference>
<protein>
    <submittedName>
        <fullName evidence="2">Putative NADPH-dependent glutamate synthase beta chain</fullName>
    </submittedName>
</protein>
<organism evidence="2 3">
    <name type="scientific">Clostridium tyrobutyricum DIVETGP</name>
    <dbReference type="NCBI Taxonomy" id="1408889"/>
    <lineage>
        <taxon>Bacteria</taxon>
        <taxon>Bacillati</taxon>
        <taxon>Bacillota</taxon>
        <taxon>Clostridia</taxon>
        <taxon>Eubacteriales</taxon>
        <taxon>Clostridiaceae</taxon>
        <taxon>Clostridium</taxon>
    </lineage>
</organism>